<dbReference type="InterPro" id="IPR012459">
    <property type="entry name" value="Rrp15"/>
</dbReference>
<dbReference type="GO" id="GO:0030687">
    <property type="term" value="C:preribosome, large subunit precursor"/>
    <property type="evidence" value="ECO:0007669"/>
    <property type="project" value="TreeGrafter"/>
</dbReference>
<dbReference type="EMBL" id="VOIH02000006">
    <property type="protein sequence ID" value="KAF3445300.1"/>
    <property type="molecule type" value="Genomic_DNA"/>
</dbReference>
<name>A0A8K0H410_9ROSA</name>
<dbReference type="OrthoDB" id="20949at2759"/>
<evidence type="ECO:0000256" key="2">
    <source>
        <dbReference type="SAM" id="MobiDB-lite"/>
    </source>
</evidence>
<dbReference type="GO" id="GO:0000470">
    <property type="term" value="P:maturation of LSU-rRNA"/>
    <property type="evidence" value="ECO:0007669"/>
    <property type="project" value="TreeGrafter"/>
</dbReference>
<reference evidence="3" key="1">
    <citation type="submission" date="2020-03" db="EMBL/GenBank/DDBJ databases">
        <title>A high-quality chromosome-level genome assembly of a woody plant with both climbing and erect habits, Rhamnella rubrinervis.</title>
        <authorList>
            <person name="Lu Z."/>
            <person name="Yang Y."/>
            <person name="Zhu X."/>
            <person name="Sun Y."/>
        </authorList>
    </citation>
    <scope>NUCLEOTIDE SEQUENCE</scope>
    <source>
        <strain evidence="3">BYM</strain>
        <tissue evidence="3">Leaf</tissue>
    </source>
</reference>
<feature type="region of interest" description="Disordered" evidence="2">
    <location>
        <begin position="1"/>
        <end position="115"/>
    </location>
</feature>
<accession>A0A8K0H410</accession>
<evidence type="ECO:0000256" key="1">
    <source>
        <dbReference type="ARBA" id="ARBA00007462"/>
    </source>
</evidence>
<proteinExistence type="inferred from homology"/>
<dbReference type="AlphaFoldDB" id="A0A8K0H410"/>
<gene>
    <name evidence="3" type="ORF">FNV43_RR14995</name>
</gene>
<protein>
    <recommendedName>
        <fullName evidence="5">RRP15-like protein</fullName>
    </recommendedName>
</protein>
<organism evidence="3 4">
    <name type="scientific">Rhamnella rubrinervis</name>
    <dbReference type="NCBI Taxonomy" id="2594499"/>
    <lineage>
        <taxon>Eukaryota</taxon>
        <taxon>Viridiplantae</taxon>
        <taxon>Streptophyta</taxon>
        <taxon>Embryophyta</taxon>
        <taxon>Tracheophyta</taxon>
        <taxon>Spermatophyta</taxon>
        <taxon>Magnoliopsida</taxon>
        <taxon>eudicotyledons</taxon>
        <taxon>Gunneridae</taxon>
        <taxon>Pentapetalae</taxon>
        <taxon>rosids</taxon>
        <taxon>fabids</taxon>
        <taxon>Rosales</taxon>
        <taxon>Rhamnaceae</taxon>
        <taxon>rhamnoid group</taxon>
        <taxon>Rhamneae</taxon>
        <taxon>Rhamnella</taxon>
    </lineage>
</organism>
<dbReference type="PANTHER" id="PTHR13245">
    <property type="entry name" value="RRP15-LIKE PROTEIN"/>
    <property type="match status" value="1"/>
</dbReference>
<comment type="similarity">
    <text evidence="1">Belongs to the RRP15 family.</text>
</comment>
<dbReference type="GO" id="GO:0000460">
    <property type="term" value="P:maturation of 5.8S rRNA"/>
    <property type="evidence" value="ECO:0007669"/>
    <property type="project" value="TreeGrafter"/>
</dbReference>
<dbReference type="Proteomes" id="UP000796880">
    <property type="component" value="Unassembled WGS sequence"/>
</dbReference>
<comment type="caution">
    <text evidence="3">The sequence shown here is derived from an EMBL/GenBank/DDBJ whole genome shotgun (WGS) entry which is preliminary data.</text>
</comment>
<evidence type="ECO:0000313" key="4">
    <source>
        <dbReference type="Proteomes" id="UP000796880"/>
    </source>
</evidence>
<keyword evidence="4" id="KW-1185">Reference proteome</keyword>
<dbReference type="Pfam" id="PF07890">
    <property type="entry name" value="Rrp15p"/>
    <property type="match status" value="1"/>
</dbReference>
<sequence>MATHLAQAEKGPKKRKLGIKKSSKAKSKARRMLAEKVRRFTPKTIDNKMKKLYHKRAREYNSDEDESSPATGAKVEDDLENDGGYSSEEAEEHGDHDGLDSNEGNGVSDDEEDDTIQPGITKFIEGCRAFGVAFKKIIKKTVQDDDLGPVLSGHKKLVAEKLAEEEAERKVKSEAKKEKHLVAEKGHVKLQKNFLDSHEKFLIGVATKGVVKLFNAVNKAQNAQKGLDPSRTRDAKVIKKRRKEAFFSELGKTRADGTAVKARTTSSQVDGEGPSWAPLRDNYMLTSSKLKDWDKKPDTIVAADELENVSVINSSEED</sequence>
<feature type="compositionally biased region" description="Basic residues" evidence="2">
    <location>
        <begin position="12"/>
        <end position="31"/>
    </location>
</feature>
<dbReference type="PANTHER" id="PTHR13245:SF14">
    <property type="entry name" value="RRP15-LIKE PROTEIN"/>
    <property type="match status" value="1"/>
</dbReference>
<evidence type="ECO:0000313" key="3">
    <source>
        <dbReference type="EMBL" id="KAF3445300.1"/>
    </source>
</evidence>
<evidence type="ECO:0008006" key="5">
    <source>
        <dbReference type="Google" id="ProtNLM"/>
    </source>
</evidence>